<sequence length="115" mass="12894">LIHAKNRRRRRDPTLVTNVTLFTIGHDINTAESNNNQDDLELLECYVHAGGRGGTVLTCMPAHHVVTIAKKNMNQPSLPTPVVDYATPSESRSNLTIGVNLYRQNNGWKQRFESP</sequence>
<feature type="non-terminal residue" evidence="1">
    <location>
        <position position="115"/>
    </location>
</feature>
<protein>
    <submittedName>
        <fullName evidence="1">Uncharacterized protein</fullName>
    </submittedName>
</protein>
<name>A0A0V1ESP3_TRIPS</name>
<feature type="non-terminal residue" evidence="1">
    <location>
        <position position="1"/>
    </location>
</feature>
<comment type="caution">
    <text evidence="1">The sequence shown here is derived from an EMBL/GenBank/DDBJ whole genome shotgun (WGS) entry which is preliminary data.</text>
</comment>
<gene>
    <name evidence="1" type="ORF">T4A_7048</name>
</gene>
<accession>A0A0V1ESP3</accession>
<proteinExistence type="predicted"/>
<evidence type="ECO:0000313" key="1">
    <source>
        <dbReference type="EMBL" id="KRY76824.1"/>
    </source>
</evidence>
<dbReference type="Proteomes" id="UP000054632">
    <property type="component" value="Unassembled WGS sequence"/>
</dbReference>
<evidence type="ECO:0000313" key="2">
    <source>
        <dbReference type="Proteomes" id="UP000054632"/>
    </source>
</evidence>
<reference evidence="1 2" key="1">
    <citation type="submission" date="2015-01" db="EMBL/GenBank/DDBJ databases">
        <title>Evolution of Trichinella species and genotypes.</title>
        <authorList>
            <person name="Korhonen P.K."/>
            <person name="Edoardo P."/>
            <person name="Giuseppe L.R."/>
            <person name="Gasser R.B."/>
        </authorList>
    </citation>
    <scope>NUCLEOTIDE SEQUENCE [LARGE SCALE GENOMIC DNA]</scope>
    <source>
        <strain evidence="1">ISS13</strain>
    </source>
</reference>
<organism evidence="1 2">
    <name type="scientific">Trichinella pseudospiralis</name>
    <name type="common">Parasitic roundworm</name>
    <dbReference type="NCBI Taxonomy" id="6337"/>
    <lineage>
        <taxon>Eukaryota</taxon>
        <taxon>Metazoa</taxon>
        <taxon>Ecdysozoa</taxon>
        <taxon>Nematoda</taxon>
        <taxon>Enoplea</taxon>
        <taxon>Dorylaimia</taxon>
        <taxon>Trichinellida</taxon>
        <taxon>Trichinellidae</taxon>
        <taxon>Trichinella</taxon>
    </lineage>
</organism>
<dbReference type="AlphaFoldDB" id="A0A0V1ESP3"/>
<dbReference type="EMBL" id="JYDR01000010">
    <property type="protein sequence ID" value="KRY76824.1"/>
    <property type="molecule type" value="Genomic_DNA"/>
</dbReference>